<evidence type="ECO:0000256" key="4">
    <source>
        <dbReference type="ARBA" id="ARBA00022729"/>
    </source>
</evidence>
<dbReference type="FunFam" id="2.60.40.60:FF:000004">
    <property type="entry name" value="Protocadherin 1 gamma 2"/>
    <property type="match status" value="1"/>
</dbReference>
<keyword evidence="4 13" id="KW-0732">Signal</keyword>
<name>A0A452U9Q2_URSMA</name>
<evidence type="ECO:0000256" key="9">
    <source>
        <dbReference type="ARBA" id="ARBA00023136"/>
    </source>
</evidence>
<dbReference type="GO" id="GO:0005509">
    <property type="term" value="F:calcium ion binding"/>
    <property type="evidence" value="ECO:0007669"/>
    <property type="project" value="UniProtKB-UniRule"/>
</dbReference>
<accession>A0A452U9Q2</accession>
<evidence type="ECO:0000256" key="6">
    <source>
        <dbReference type="ARBA" id="ARBA00022837"/>
    </source>
</evidence>
<keyword evidence="7" id="KW-0130">Cell adhesion</keyword>
<dbReference type="AlphaFoldDB" id="A0A452U9Q2"/>
<keyword evidence="10" id="KW-0325">Glycoprotein</keyword>
<dbReference type="InterPro" id="IPR050174">
    <property type="entry name" value="Protocadherin/Cadherin-CA"/>
</dbReference>
<dbReference type="Pfam" id="PF08266">
    <property type="entry name" value="Cadherin_2"/>
    <property type="match status" value="1"/>
</dbReference>
<dbReference type="GO" id="GO:0007156">
    <property type="term" value="P:homophilic cell adhesion via plasma membrane adhesion molecules"/>
    <property type="evidence" value="ECO:0007669"/>
    <property type="project" value="InterPro"/>
</dbReference>
<dbReference type="GO" id="GO:0005886">
    <property type="term" value="C:plasma membrane"/>
    <property type="evidence" value="ECO:0007669"/>
    <property type="project" value="UniProtKB-SubCell"/>
</dbReference>
<evidence type="ECO:0000256" key="8">
    <source>
        <dbReference type="ARBA" id="ARBA00022989"/>
    </source>
</evidence>
<evidence type="ECO:0000256" key="5">
    <source>
        <dbReference type="ARBA" id="ARBA00022737"/>
    </source>
</evidence>
<dbReference type="FunFam" id="2.60.40.60:FF:000002">
    <property type="entry name" value="Protocadherin alpha 2"/>
    <property type="match status" value="1"/>
</dbReference>
<gene>
    <name evidence="15" type="primary">PCDHA1</name>
</gene>
<keyword evidence="3 12" id="KW-0812">Transmembrane</keyword>
<dbReference type="SUPFAM" id="SSF49313">
    <property type="entry name" value="Cadherin-like"/>
    <property type="match status" value="6"/>
</dbReference>
<keyword evidence="2" id="KW-1003">Cell membrane</keyword>
<evidence type="ECO:0000256" key="11">
    <source>
        <dbReference type="PROSITE-ProRule" id="PRU00043"/>
    </source>
</evidence>
<evidence type="ECO:0000256" key="3">
    <source>
        <dbReference type="ARBA" id="ARBA00022692"/>
    </source>
</evidence>
<keyword evidence="6 11" id="KW-0106">Calcium</keyword>
<feature type="domain" description="Cadherin" evidence="14">
    <location>
        <begin position="134"/>
        <end position="242"/>
    </location>
</feature>
<dbReference type="FunFam" id="2.60.40.60:FF:000006">
    <property type="entry name" value="Protocadherin alpha 2"/>
    <property type="match status" value="1"/>
</dbReference>
<dbReference type="GeneTree" id="ENSGT00940000165185"/>
<dbReference type="InterPro" id="IPR015919">
    <property type="entry name" value="Cadherin-like_sf"/>
</dbReference>
<evidence type="ECO:0000256" key="12">
    <source>
        <dbReference type="SAM" id="Phobius"/>
    </source>
</evidence>
<dbReference type="InterPro" id="IPR002126">
    <property type="entry name" value="Cadherin-like_dom"/>
</dbReference>
<dbReference type="Pfam" id="PF00028">
    <property type="entry name" value="Cadherin"/>
    <property type="match status" value="4"/>
</dbReference>
<keyword evidence="9 12" id="KW-0472">Membrane</keyword>
<feature type="domain" description="Cadherin" evidence="14">
    <location>
        <begin position="351"/>
        <end position="455"/>
    </location>
</feature>
<dbReference type="CDD" id="cd11304">
    <property type="entry name" value="Cadherin_repeat"/>
    <property type="match status" value="5"/>
</dbReference>
<evidence type="ECO:0000256" key="13">
    <source>
        <dbReference type="SAM" id="SignalP"/>
    </source>
</evidence>
<sequence>MLFPRQGGKGALRLLLSVLILAAWKTGSGQVHYSVPEEAKHGTFVGRIAQDLGLELAELVPRLFRVASKGHGDLLEVNLQNGILFVNSRIDREELCGQSLECSIHLEVIVDSPLQVFHVVVEVKDINDNPPVFRAREQRLFIPESRLVDSRFPIEGAADKDIGTNALLTYTLSPNDYFSLDVQASDELSKSLSLELRKSLDREETPELHLLLTATDGGKPELEGTVQLLITVLDVNDNAPLFAQAVYRVHLLESTANGTLVTTLNASDADEGVNGEIVFSFGSDVPLNIQKNFKIDSSSGEIRLIGRLDYEETKSYEIQVKAVDKGNPPMSNHCKVLVKVLDVNDNAPQLAITPLSLPVREDTPLGTVIAFVSASDRDSGVFGQVTCSVMPHIPFKLVSTFKNYYSLVLESALDRESVANYVLVVTARDGGSPSLSATASVSVEVADVNDNAPAFAQPEYTVFVRENNPPGCHIFTVSARDADAQENALVSYSLVERRVGERALSSYVSVHAESGKVYALQPLDHEELELLQFQVSARDAGVPPLGSNVTLQVFVLDENDNAPALLPRPFRVALYTGEISTTRTLDEADSARQRLLVLVKDHGEPALTATATVLLSLVESGQAPKASSRVLAGAAGAEAALVDVNVYLIVAICAVSSLLVLTLLLYTALRCSAPPTEGACGPGKPTLVCSSAVGSWSYSQQRRQRGCSGEGPPKTDLMAFSPSLPQVPGSAEERQHSEQEHLGKVSLSRRFKCYTWKIILKLQKKMSWCEITV</sequence>
<dbReference type="PANTHER" id="PTHR24028:SF92">
    <property type="entry name" value="PROTOCADHERIN ALPHA-1"/>
    <property type="match status" value="1"/>
</dbReference>
<comment type="subcellular location">
    <subcellularLocation>
        <location evidence="1">Cell membrane</location>
        <topology evidence="1">Single-pass type I membrane protein</topology>
    </subcellularLocation>
</comment>
<dbReference type="Gene3D" id="2.60.40.60">
    <property type="entry name" value="Cadherins"/>
    <property type="match status" value="6"/>
</dbReference>
<dbReference type="Ensembl" id="ENSUMAT00000020678.1">
    <property type="protein sequence ID" value="ENSUMAP00000017513.1"/>
    <property type="gene ID" value="ENSUMAG00000012850.1"/>
</dbReference>
<evidence type="ECO:0000256" key="7">
    <source>
        <dbReference type="ARBA" id="ARBA00022889"/>
    </source>
</evidence>
<dbReference type="InterPro" id="IPR013164">
    <property type="entry name" value="Cadherin_N"/>
</dbReference>
<dbReference type="OMA" id="IKNYEHS"/>
<dbReference type="InterPro" id="IPR020894">
    <property type="entry name" value="Cadherin_CS"/>
</dbReference>
<dbReference type="PROSITE" id="PS00232">
    <property type="entry name" value="CADHERIN_1"/>
    <property type="match status" value="3"/>
</dbReference>
<evidence type="ECO:0000259" key="14">
    <source>
        <dbReference type="PROSITE" id="PS50268"/>
    </source>
</evidence>
<keyword evidence="8 12" id="KW-1133">Transmembrane helix</keyword>
<proteinExistence type="predicted"/>
<dbReference type="FunFam" id="2.60.40.60:FF:000007">
    <property type="entry name" value="Protocadherin alpha 2"/>
    <property type="match status" value="1"/>
</dbReference>
<feature type="domain" description="Cadherin" evidence="14">
    <location>
        <begin position="243"/>
        <end position="350"/>
    </location>
</feature>
<feature type="chain" id="PRO_5019464476" evidence="13">
    <location>
        <begin position="30"/>
        <end position="773"/>
    </location>
</feature>
<evidence type="ECO:0000313" key="15">
    <source>
        <dbReference type="Ensembl" id="ENSUMAP00000017513"/>
    </source>
</evidence>
<feature type="domain" description="Cadherin" evidence="14">
    <location>
        <begin position="456"/>
        <end position="565"/>
    </location>
</feature>
<feature type="domain" description="Cadherin" evidence="14">
    <location>
        <begin position="570"/>
        <end position="626"/>
    </location>
</feature>
<feature type="signal peptide" evidence="13">
    <location>
        <begin position="1"/>
        <end position="29"/>
    </location>
</feature>
<dbReference type="FunFam" id="2.60.40.60:FF:000003">
    <property type="entry name" value="Protocadherin alpha 2"/>
    <property type="match status" value="1"/>
</dbReference>
<dbReference type="PANTHER" id="PTHR24028">
    <property type="entry name" value="CADHERIN-87A"/>
    <property type="match status" value="1"/>
</dbReference>
<evidence type="ECO:0000256" key="1">
    <source>
        <dbReference type="ARBA" id="ARBA00004251"/>
    </source>
</evidence>
<protein>
    <submittedName>
        <fullName evidence="15">Protocadherin alpha 1</fullName>
    </submittedName>
</protein>
<dbReference type="PRINTS" id="PR00205">
    <property type="entry name" value="CADHERIN"/>
</dbReference>
<dbReference type="GO" id="GO:0005783">
    <property type="term" value="C:endoplasmic reticulum"/>
    <property type="evidence" value="ECO:0007669"/>
    <property type="project" value="Ensembl"/>
</dbReference>
<keyword evidence="5" id="KW-0677">Repeat</keyword>
<feature type="transmembrane region" description="Helical" evidence="12">
    <location>
        <begin position="646"/>
        <end position="666"/>
    </location>
</feature>
<dbReference type="PROSITE" id="PS50268">
    <property type="entry name" value="CADHERIN_2"/>
    <property type="match status" value="6"/>
</dbReference>
<evidence type="ECO:0000256" key="2">
    <source>
        <dbReference type="ARBA" id="ARBA00022475"/>
    </source>
</evidence>
<organism evidence="15">
    <name type="scientific">Ursus maritimus</name>
    <name type="common">Polar bear</name>
    <name type="synonym">Thalarctos maritimus</name>
    <dbReference type="NCBI Taxonomy" id="29073"/>
    <lineage>
        <taxon>Eukaryota</taxon>
        <taxon>Metazoa</taxon>
        <taxon>Chordata</taxon>
        <taxon>Craniata</taxon>
        <taxon>Vertebrata</taxon>
        <taxon>Euteleostomi</taxon>
        <taxon>Mammalia</taxon>
        <taxon>Eutheria</taxon>
        <taxon>Laurasiatheria</taxon>
        <taxon>Carnivora</taxon>
        <taxon>Caniformia</taxon>
        <taxon>Ursidae</taxon>
        <taxon>Ursus</taxon>
    </lineage>
</organism>
<evidence type="ECO:0000256" key="10">
    <source>
        <dbReference type="ARBA" id="ARBA00023180"/>
    </source>
</evidence>
<feature type="domain" description="Cadherin" evidence="14">
    <location>
        <begin position="34"/>
        <end position="133"/>
    </location>
</feature>
<reference evidence="15" key="1">
    <citation type="submission" date="2019-03" db="UniProtKB">
        <authorList>
            <consortium name="Ensembl"/>
        </authorList>
    </citation>
    <scope>IDENTIFICATION</scope>
</reference>
<dbReference type="FunFam" id="2.60.40.60:FF:000001">
    <property type="entry name" value="Protocadherin alpha 2"/>
    <property type="match status" value="1"/>
</dbReference>
<dbReference type="SMART" id="SM00112">
    <property type="entry name" value="CA"/>
    <property type="match status" value="5"/>
</dbReference>